<sequence>MRLSGLVAQLKKLKDSNKCLCCCYRSNAMPQPLSTCPESDASSPEKTSPMNVEALAMVPPCMQ</sequence>
<protein>
    <submittedName>
        <fullName evidence="1">Uncharacterized protein</fullName>
    </submittedName>
</protein>
<evidence type="ECO:0000313" key="2">
    <source>
        <dbReference type="Proteomes" id="UP000317650"/>
    </source>
</evidence>
<dbReference type="AlphaFoldDB" id="A0A4S8J2Q5"/>
<keyword evidence="2" id="KW-1185">Reference proteome</keyword>
<dbReference type="EMBL" id="PYDT01000008">
    <property type="protein sequence ID" value="THU54672.1"/>
    <property type="molecule type" value="Genomic_DNA"/>
</dbReference>
<reference evidence="1 2" key="1">
    <citation type="journal article" date="2019" name="Nat. Plants">
        <title>Genome sequencing of Musa balbisiana reveals subgenome evolution and function divergence in polyploid bananas.</title>
        <authorList>
            <person name="Yao X."/>
        </authorList>
    </citation>
    <scope>NUCLEOTIDE SEQUENCE [LARGE SCALE GENOMIC DNA]</scope>
    <source>
        <strain evidence="2">cv. DH-PKW</strain>
        <tissue evidence="1">Leaves</tissue>
    </source>
</reference>
<comment type="caution">
    <text evidence="1">The sequence shown here is derived from an EMBL/GenBank/DDBJ whole genome shotgun (WGS) entry which is preliminary data.</text>
</comment>
<gene>
    <name evidence="1" type="ORF">C4D60_Mb10t27610</name>
</gene>
<organism evidence="1 2">
    <name type="scientific">Musa balbisiana</name>
    <name type="common">Banana</name>
    <dbReference type="NCBI Taxonomy" id="52838"/>
    <lineage>
        <taxon>Eukaryota</taxon>
        <taxon>Viridiplantae</taxon>
        <taxon>Streptophyta</taxon>
        <taxon>Embryophyta</taxon>
        <taxon>Tracheophyta</taxon>
        <taxon>Spermatophyta</taxon>
        <taxon>Magnoliopsida</taxon>
        <taxon>Liliopsida</taxon>
        <taxon>Zingiberales</taxon>
        <taxon>Musaceae</taxon>
        <taxon>Musa</taxon>
    </lineage>
</organism>
<evidence type="ECO:0000313" key="1">
    <source>
        <dbReference type="EMBL" id="THU54672.1"/>
    </source>
</evidence>
<proteinExistence type="predicted"/>
<accession>A0A4S8J2Q5</accession>
<dbReference type="Proteomes" id="UP000317650">
    <property type="component" value="Chromosome 10"/>
</dbReference>
<name>A0A4S8J2Q5_MUSBA</name>